<feature type="region of interest" description="Disordered" evidence="1">
    <location>
        <begin position="1"/>
        <end position="42"/>
    </location>
</feature>
<protein>
    <submittedName>
        <fullName evidence="2">MarR family transcriptional regulator</fullName>
    </submittedName>
</protein>
<evidence type="ECO:0000256" key="1">
    <source>
        <dbReference type="SAM" id="MobiDB-lite"/>
    </source>
</evidence>
<sequence>MATQHLSAALSGPTSSRPYPKASPGYGKRTAPHQPAPTGREFSLLPERERYVAGFVDHLPDGSAMDVKTLAKQLPLYGQQAVASALTALSVAGHLRRVRRLAGEGDQVRWVFHTYWSRTARDNEWWAAFLAALDHRDAPEAPAPGTASPQPWTLTEPSTPVPAVPAAAEVPPALPPEEPLVAPEPVRGPAVPQQPGPGCPSPAYLALAQLGRVEPRLALSAADCEALQELANGWFARGVDANYLIRALAAGLPEAVGSPVGFIRRRLVTKIPPQLPATRAPDATVGPVRRLTVECTECGAPGRPEALPDGLCGPCRRTTQGLGSTQEPSTEPTPGPDVHAYVSRIRRAVLDAR</sequence>
<gene>
    <name evidence="2" type="ORF">F0344_21445</name>
</gene>
<reference evidence="3" key="1">
    <citation type="submission" date="2019-10" db="EMBL/GenBank/DDBJ databases">
        <title>Antimicrobial potential of Antarctic Bacteria.</title>
        <authorList>
            <person name="Benaud N."/>
            <person name="Edwards R.J."/>
            <person name="Ferrari B.C."/>
        </authorList>
    </citation>
    <scope>NUCLEOTIDE SEQUENCE [LARGE SCALE GENOMIC DNA]</scope>
    <source>
        <strain evidence="3">NBSH44</strain>
    </source>
</reference>
<feature type="region of interest" description="Disordered" evidence="1">
    <location>
        <begin position="140"/>
        <end position="164"/>
    </location>
</feature>
<keyword evidence="3" id="KW-1185">Reference proteome</keyword>
<dbReference type="KEGG" id="sfiy:F0344_21445"/>
<feature type="region of interest" description="Disordered" evidence="1">
    <location>
        <begin position="318"/>
        <end position="338"/>
    </location>
</feature>
<dbReference type="RefSeq" id="WP_185300334.1">
    <property type="nucleotide sequence ID" value="NZ_CP045702.1"/>
</dbReference>
<dbReference type="EMBL" id="CP045702">
    <property type="protein sequence ID" value="QNE76839.1"/>
    <property type="molecule type" value="Genomic_DNA"/>
</dbReference>
<proteinExistence type="predicted"/>
<name>A0A7G7BNC4_9ACTN</name>
<evidence type="ECO:0000313" key="3">
    <source>
        <dbReference type="Proteomes" id="UP000515307"/>
    </source>
</evidence>
<accession>A0A7G7BNC4</accession>
<feature type="compositionally biased region" description="Polar residues" evidence="1">
    <location>
        <begin position="1"/>
        <end position="17"/>
    </location>
</feature>
<dbReference type="AlphaFoldDB" id="A0A7G7BNC4"/>
<dbReference type="Proteomes" id="UP000515307">
    <property type="component" value="Chromosome"/>
</dbReference>
<evidence type="ECO:0000313" key="2">
    <source>
        <dbReference type="EMBL" id="QNE76839.1"/>
    </source>
</evidence>
<feature type="compositionally biased region" description="Polar residues" evidence="1">
    <location>
        <begin position="318"/>
        <end position="332"/>
    </location>
</feature>
<organism evidence="2 3">
    <name type="scientific">Streptomyces finlayi</name>
    <dbReference type="NCBI Taxonomy" id="67296"/>
    <lineage>
        <taxon>Bacteria</taxon>
        <taxon>Bacillati</taxon>
        <taxon>Actinomycetota</taxon>
        <taxon>Actinomycetes</taxon>
        <taxon>Kitasatosporales</taxon>
        <taxon>Streptomycetaceae</taxon>
        <taxon>Streptomyces</taxon>
    </lineage>
</organism>
<feature type="compositionally biased region" description="Polar residues" evidence="1">
    <location>
        <begin position="147"/>
        <end position="158"/>
    </location>
</feature>